<dbReference type="EMBL" id="MN183282">
    <property type="protein sequence ID" value="QED11608.1"/>
    <property type="molecule type" value="Genomic_DNA"/>
</dbReference>
<reference evidence="1 2" key="1">
    <citation type="submission" date="2019-07" db="EMBL/GenBank/DDBJ databases">
        <authorList>
            <person name="Abdullah A."/>
            <person name="Lima G.C."/>
            <person name="Cuneo C.K."/>
            <person name="Ennest D.C."/>
            <person name="Fritz K.J."/>
            <person name="Johnson B.T."/>
            <person name="Larson S.M."/>
            <person name="Lemunyete M.N."/>
            <person name="Murray M.B."/>
            <person name="Osmond D.E."/>
            <person name="Patras K.A."/>
            <person name="Ransibrahmanakul S."/>
            <person name="Simpson K.A."/>
            <person name="Thull B.S."/>
            <person name="Wetzel S."/>
            <person name="Bonilla J.A."/>
            <person name="Klyczek K."/>
            <person name="Garlena R.A."/>
            <person name="Russell D.A."/>
            <person name="Pope W.H."/>
            <person name="Jacobs-Sera D."/>
            <person name="Hatfull G.F."/>
        </authorList>
    </citation>
    <scope>NUCLEOTIDE SEQUENCE [LARGE SCALE GENOMIC DNA]</scope>
</reference>
<proteinExistence type="predicted"/>
<dbReference type="RefSeq" id="YP_010660485.1">
    <property type="nucleotide sequence ID" value="NC_070877.1"/>
</dbReference>
<evidence type="ECO:0000313" key="2">
    <source>
        <dbReference type="Proteomes" id="UP000321915"/>
    </source>
</evidence>
<dbReference type="KEGG" id="vg:77936480"/>
<evidence type="ECO:0000313" key="1">
    <source>
        <dbReference type="EMBL" id="QED11608.1"/>
    </source>
</evidence>
<name>A0A5B8WPJ9_9CAUD</name>
<dbReference type="Proteomes" id="UP000321915">
    <property type="component" value="Segment"/>
</dbReference>
<sequence>MASKKKSGHPAKQDKDVARLSKVLEASVELVRDLDGRLSPDAQEKLSLASLGLMVAYFELTGKPSPIQLILTDQEVVF</sequence>
<accession>A0A5B8WPJ9</accession>
<protein>
    <submittedName>
        <fullName evidence="1">Uncharacterized protein</fullName>
    </submittedName>
</protein>
<keyword evidence="2" id="KW-1185">Reference proteome</keyword>
<dbReference type="GeneID" id="77936480"/>
<gene>
    <name evidence="1" type="primary">119</name>
    <name evidence="1" type="ORF">SEA_QUI_119</name>
</gene>
<organism evidence="1 2">
    <name type="scientific">Arthrobacter phage Qui</name>
    <dbReference type="NCBI Taxonomy" id="2603260"/>
    <lineage>
        <taxon>Viruses</taxon>
        <taxon>Duplodnaviria</taxon>
        <taxon>Heunggongvirae</taxon>
        <taxon>Uroviricota</taxon>
        <taxon>Caudoviricetes</taxon>
        <taxon>Quivirus</taxon>
        <taxon>Quivirus qui</taxon>
    </lineage>
</organism>